<dbReference type="PRINTS" id="PR00085">
    <property type="entry name" value="THFDHDRGNASE"/>
</dbReference>
<dbReference type="Gene3D" id="3.40.50.10860">
    <property type="entry name" value="Leucine Dehydrogenase, chain A, domain 1"/>
    <property type="match status" value="1"/>
</dbReference>
<keyword evidence="5 13" id="KW-0658">Purine biosynthesis</keyword>
<comment type="catalytic activity">
    <reaction evidence="12 13">
        <text>(6R)-5,10-methenyltetrahydrofolate + H2O = (6R)-10-formyltetrahydrofolate + H(+)</text>
        <dbReference type="Rhea" id="RHEA:23700"/>
        <dbReference type="ChEBI" id="CHEBI:15377"/>
        <dbReference type="ChEBI" id="CHEBI:15378"/>
        <dbReference type="ChEBI" id="CHEBI:57455"/>
        <dbReference type="ChEBI" id="CHEBI:195366"/>
        <dbReference type="EC" id="3.5.4.9"/>
    </reaction>
</comment>
<evidence type="ECO:0000256" key="2">
    <source>
        <dbReference type="ARBA" id="ARBA00011738"/>
    </source>
</evidence>
<evidence type="ECO:0000259" key="14">
    <source>
        <dbReference type="Pfam" id="PF00763"/>
    </source>
</evidence>
<reference evidence="16 17" key="1">
    <citation type="submission" date="2017-06" db="EMBL/GenBank/DDBJ databases">
        <title>Draft Genome Sequence of Natranaerobius trueperi halophilic, alkalithermophilic bacteria from soda lakes.</title>
        <authorList>
            <person name="Zhao B."/>
        </authorList>
    </citation>
    <scope>NUCLEOTIDE SEQUENCE [LARGE SCALE GENOMIC DNA]</scope>
    <source>
        <strain evidence="16 17">DSM 18760</strain>
    </source>
</reference>
<feature type="domain" description="Tetrahydrofolate dehydrogenase/cyclohydrolase NAD(P)-binding" evidence="15">
    <location>
        <begin position="139"/>
        <end position="279"/>
    </location>
</feature>
<dbReference type="InterPro" id="IPR046346">
    <property type="entry name" value="Aminoacid_DH-like_N_sf"/>
</dbReference>
<dbReference type="GO" id="GO:0000105">
    <property type="term" value="P:L-histidine biosynthetic process"/>
    <property type="evidence" value="ECO:0007669"/>
    <property type="project" value="UniProtKB-KW"/>
</dbReference>
<dbReference type="SUPFAM" id="SSF51735">
    <property type="entry name" value="NAD(P)-binding Rossmann-fold domains"/>
    <property type="match status" value="1"/>
</dbReference>
<dbReference type="EC" id="3.5.4.9" evidence="13"/>
<dbReference type="PROSITE" id="PS00766">
    <property type="entry name" value="THF_DHG_CYH_1"/>
    <property type="match status" value="1"/>
</dbReference>
<dbReference type="InterPro" id="IPR020867">
    <property type="entry name" value="THF_DH/CycHdrlase_CS"/>
</dbReference>
<feature type="binding site" evidence="13">
    <location>
        <position position="231"/>
    </location>
    <ligand>
        <name>NADP(+)</name>
        <dbReference type="ChEBI" id="CHEBI:58349"/>
    </ligand>
</feature>
<keyword evidence="9 13" id="KW-0368">Histidine biosynthesis</keyword>
<dbReference type="FunFam" id="3.40.50.720:FF:000006">
    <property type="entry name" value="Bifunctional protein FolD"/>
    <property type="match status" value="1"/>
</dbReference>
<dbReference type="GO" id="GO:0004488">
    <property type="term" value="F:methylenetetrahydrofolate dehydrogenase (NADP+) activity"/>
    <property type="evidence" value="ECO:0007669"/>
    <property type="project" value="UniProtKB-UniRule"/>
</dbReference>
<dbReference type="GO" id="GO:0009086">
    <property type="term" value="P:methionine biosynthetic process"/>
    <property type="evidence" value="ECO:0007669"/>
    <property type="project" value="UniProtKB-KW"/>
</dbReference>
<evidence type="ECO:0000256" key="1">
    <source>
        <dbReference type="ARBA" id="ARBA00004777"/>
    </source>
</evidence>
<evidence type="ECO:0000259" key="15">
    <source>
        <dbReference type="Pfam" id="PF02882"/>
    </source>
</evidence>
<dbReference type="FunFam" id="3.40.50.10860:FF:000001">
    <property type="entry name" value="Bifunctional protein FolD"/>
    <property type="match status" value="1"/>
</dbReference>
<evidence type="ECO:0000256" key="13">
    <source>
        <dbReference type="HAMAP-Rule" id="MF_01576"/>
    </source>
</evidence>
<dbReference type="PANTHER" id="PTHR48099:SF5">
    <property type="entry name" value="C-1-TETRAHYDROFOLATE SYNTHASE, CYTOPLASMIC"/>
    <property type="match status" value="1"/>
</dbReference>
<dbReference type="GO" id="GO:0005829">
    <property type="term" value="C:cytosol"/>
    <property type="evidence" value="ECO:0007669"/>
    <property type="project" value="TreeGrafter"/>
</dbReference>
<dbReference type="NCBIfam" id="NF010783">
    <property type="entry name" value="PRK14186.1"/>
    <property type="match status" value="1"/>
</dbReference>
<dbReference type="PANTHER" id="PTHR48099">
    <property type="entry name" value="C-1-TETRAHYDROFOLATE SYNTHASE, CYTOPLASMIC-RELATED"/>
    <property type="match status" value="1"/>
</dbReference>
<keyword evidence="17" id="KW-1185">Reference proteome</keyword>
<name>A0A226C0V8_9FIRM</name>
<keyword evidence="3 13" id="KW-0554">One-carbon metabolism</keyword>
<dbReference type="AlphaFoldDB" id="A0A226C0V8"/>
<accession>A0A226C0V8</accession>
<evidence type="ECO:0000256" key="4">
    <source>
        <dbReference type="ARBA" id="ARBA00022605"/>
    </source>
</evidence>
<comment type="caution">
    <text evidence="13">Lacks conserved residue(s) required for the propagation of feature annotation.</text>
</comment>
<dbReference type="CDD" id="cd01080">
    <property type="entry name" value="NAD_bind_m-THF_DH_Cyclohyd"/>
    <property type="match status" value="1"/>
</dbReference>
<keyword evidence="4 13" id="KW-0028">Amino-acid biosynthesis</keyword>
<dbReference type="EC" id="1.5.1.5" evidence="13"/>
<evidence type="ECO:0000256" key="9">
    <source>
        <dbReference type="ARBA" id="ARBA00023102"/>
    </source>
</evidence>
<dbReference type="SUPFAM" id="SSF53223">
    <property type="entry name" value="Aminoacid dehydrogenase-like, N-terminal domain"/>
    <property type="match status" value="1"/>
</dbReference>
<gene>
    <name evidence="13" type="primary">folD</name>
    <name evidence="16" type="ORF">CDO51_05520</name>
</gene>
<comment type="function">
    <text evidence="13">Catalyzes the oxidation of 5,10-methylenetetrahydrofolate to 5,10-methenyltetrahydrofolate and then the hydrolysis of 5,10-methenyltetrahydrofolate to 10-formyltetrahydrofolate.</text>
</comment>
<dbReference type="Pfam" id="PF00763">
    <property type="entry name" value="THF_DHG_CYH"/>
    <property type="match status" value="1"/>
</dbReference>
<dbReference type="HAMAP" id="MF_01576">
    <property type="entry name" value="THF_DHG_CYH"/>
    <property type="match status" value="1"/>
</dbReference>
<dbReference type="Gene3D" id="3.40.50.720">
    <property type="entry name" value="NAD(P)-binding Rossmann-like Domain"/>
    <property type="match status" value="1"/>
</dbReference>
<comment type="caution">
    <text evidence="16">The sequence shown here is derived from an EMBL/GenBank/DDBJ whole genome shotgun (WGS) entry which is preliminary data.</text>
</comment>
<sequence>MSAQIIDGKKVAKGIRGDLKEEVAKLKTDGIAPHLAVILVGDDPASKTYVSMKEKTANKIGMESTVKRLPSDVSEEELLQLIKELNENDSVHGILVQLPLPHHINENKVINSIDPDKDVDSFHPINVGNLVAGKKKFTPCTPAGIMKLLESINCEINGKNAVIVGRSNIVGKPISLLLLEQNATVSICHSRTKDLSAMTKEADILIVAVGKPEFVTGKMIKPGAVVIDVGVNRIEGELIGDVEFDSAKEAASHITPVPGGVGPMTITMLLNNTIEAAKAWKNKQ</sequence>
<keyword evidence="10 13" id="KW-0486">Methionine biosynthesis</keyword>
<dbReference type="UniPathway" id="UPA00193"/>
<evidence type="ECO:0000256" key="10">
    <source>
        <dbReference type="ARBA" id="ARBA00023167"/>
    </source>
</evidence>
<protein>
    <recommendedName>
        <fullName evidence="13">Bifunctional protein FolD</fullName>
    </recommendedName>
    <domain>
        <recommendedName>
            <fullName evidence="13">Methylenetetrahydrofolate dehydrogenase</fullName>
            <ecNumber evidence="13">1.5.1.5</ecNumber>
        </recommendedName>
    </domain>
    <domain>
        <recommendedName>
            <fullName evidence="13">Methenyltetrahydrofolate cyclohydrolase</fullName>
            <ecNumber evidence="13">3.5.4.9</ecNumber>
        </recommendedName>
    </domain>
</protein>
<feature type="domain" description="Tetrahydrofolate dehydrogenase/cyclohydrolase catalytic" evidence="14">
    <location>
        <begin position="6"/>
        <end position="120"/>
    </location>
</feature>
<dbReference type="InterPro" id="IPR020631">
    <property type="entry name" value="THF_DH/CycHdrlase_NAD-bd_dom"/>
</dbReference>
<dbReference type="GO" id="GO:0006164">
    <property type="term" value="P:purine nucleotide biosynthetic process"/>
    <property type="evidence" value="ECO:0007669"/>
    <property type="project" value="UniProtKB-KW"/>
</dbReference>
<dbReference type="OrthoDB" id="9803580at2"/>
<comment type="catalytic activity">
    <reaction evidence="13">
        <text>(6R)-5,10-methylene-5,6,7,8-tetrahydrofolate + NADP(+) = (6R)-5,10-methenyltetrahydrofolate + NADPH</text>
        <dbReference type="Rhea" id="RHEA:22812"/>
        <dbReference type="ChEBI" id="CHEBI:15636"/>
        <dbReference type="ChEBI" id="CHEBI:57455"/>
        <dbReference type="ChEBI" id="CHEBI:57783"/>
        <dbReference type="ChEBI" id="CHEBI:58349"/>
        <dbReference type="EC" id="1.5.1.5"/>
    </reaction>
</comment>
<evidence type="ECO:0000256" key="7">
    <source>
        <dbReference type="ARBA" id="ARBA00022857"/>
    </source>
</evidence>
<dbReference type="Pfam" id="PF02882">
    <property type="entry name" value="THF_DHG_CYH_C"/>
    <property type="match status" value="1"/>
</dbReference>
<dbReference type="InterPro" id="IPR036291">
    <property type="entry name" value="NAD(P)-bd_dom_sf"/>
</dbReference>
<keyword evidence="11 13" id="KW-0511">Multifunctional enzyme</keyword>
<keyword evidence="8 13" id="KW-0560">Oxidoreductase</keyword>
<evidence type="ECO:0000256" key="3">
    <source>
        <dbReference type="ARBA" id="ARBA00022563"/>
    </source>
</evidence>
<evidence type="ECO:0000313" key="16">
    <source>
        <dbReference type="EMBL" id="OWZ84017.1"/>
    </source>
</evidence>
<dbReference type="Proteomes" id="UP000214588">
    <property type="component" value="Unassembled WGS sequence"/>
</dbReference>
<dbReference type="NCBIfam" id="NF008058">
    <property type="entry name" value="PRK10792.1"/>
    <property type="match status" value="1"/>
</dbReference>
<comment type="pathway">
    <text evidence="1 13">One-carbon metabolism; tetrahydrofolate interconversion.</text>
</comment>
<dbReference type="EMBL" id="NIQC01000009">
    <property type="protein sequence ID" value="OWZ84017.1"/>
    <property type="molecule type" value="Genomic_DNA"/>
</dbReference>
<comment type="similarity">
    <text evidence="13">Belongs to the tetrahydrofolate dehydrogenase/cyclohydrolase family.</text>
</comment>
<evidence type="ECO:0000313" key="17">
    <source>
        <dbReference type="Proteomes" id="UP000214588"/>
    </source>
</evidence>
<organism evidence="16 17">
    <name type="scientific">Natranaerobius trueperi</name>
    <dbReference type="NCBI Taxonomy" id="759412"/>
    <lineage>
        <taxon>Bacteria</taxon>
        <taxon>Bacillati</taxon>
        <taxon>Bacillota</taxon>
        <taxon>Clostridia</taxon>
        <taxon>Natranaerobiales</taxon>
        <taxon>Natranaerobiaceae</taxon>
        <taxon>Natranaerobius</taxon>
    </lineage>
</organism>
<dbReference type="GO" id="GO:0035999">
    <property type="term" value="P:tetrahydrofolate interconversion"/>
    <property type="evidence" value="ECO:0007669"/>
    <property type="project" value="UniProtKB-UniRule"/>
</dbReference>
<evidence type="ECO:0000256" key="11">
    <source>
        <dbReference type="ARBA" id="ARBA00023268"/>
    </source>
</evidence>
<proteinExistence type="inferred from homology"/>
<comment type="subunit">
    <text evidence="2 13">Homodimer.</text>
</comment>
<dbReference type="RefSeq" id="WP_089023307.1">
    <property type="nucleotide sequence ID" value="NZ_NIQC01000009.1"/>
</dbReference>
<evidence type="ECO:0000256" key="6">
    <source>
        <dbReference type="ARBA" id="ARBA00022801"/>
    </source>
</evidence>
<keyword evidence="6 13" id="KW-0378">Hydrolase</keyword>
<evidence type="ECO:0000256" key="5">
    <source>
        <dbReference type="ARBA" id="ARBA00022755"/>
    </source>
</evidence>
<feature type="binding site" evidence="13">
    <location>
        <begin position="165"/>
        <end position="167"/>
    </location>
    <ligand>
        <name>NADP(+)</name>
        <dbReference type="ChEBI" id="CHEBI:58349"/>
    </ligand>
</feature>
<dbReference type="PROSITE" id="PS00767">
    <property type="entry name" value="THF_DHG_CYH_2"/>
    <property type="match status" value="1"/>
</dbReference>
<dbReference type="InterPro" id="IPR000672">
    <property type="entry name" value="THF_DH/CycHdrlase"/>
</dbReference>
<evidence type="ECO:0000256" key="8">
    <source>
        <dbReference type="ARBA" id="ARBA00023002"/>
    </source>
</evidence>
<evidence type="ECO:0000256" key="12">
    <source>
        <dbReference type="ARBA" id="ARBA00036357"/>
    </source>
</evidence>
<keyword evidence="7 13" id="KW-0521">NADP</keyword>
<dbReference type="GO" id="GO:0004477">
    <property type="term" value="F:methenyltetrahydrofolate cyclohydrolase activity"/>
    <property type="evidence" value="ECO:0007669"/>
    <property type="project" value="UniProtKB-UniRule"/>
</dbReference>
<dbReference type="InterPro" id="IPR020630">
    <property type="entry name" value="THF_DH/CycHdrlase_cat_dom"/>
</dbReference>